<dbReference type="GO" id="GO:0005737">
    <property type="term" value="C:cytoplasm"/>
    <property type="evidence" value="ECO:0007669"/>
    <property type="project" value="TreeGrafter"/>
</dbReference>
<evidence type="ECO:0000259" key="1">
    <source>
        <dbReference type="Pfam" id="PF03399"/>
    </source>
</evidence>
<dbReference type="PANTHER" id="PTHR12436:SF3">
    <property type="entry name" value="GERMINAL-CENTER ASSOCIATED NUCLEAR PROTEIN"/>
    <property type="match status" value="1"/>
</dbReference>
<dbReference type="GO" id="GO:0006406">
    <property type="term" value="P:mRNA export from nucleus"/>
    <property type="evidence" value="ECO:0007669"/>
    <property type="project" value="TreeGrafter"/>
</dbReference>
<dbReference type="OrthoDB" id="48402at2759"/>
<evidence type="ECO:0000313" key="3">
    <source>
        <dbReference type="Proteomes" id="UP001165085"/>
    </source>
</evidence>
<dbReference type="EMBL" id="BRXY01000029">
    <property type="protein sequence ID" value="GMH54656.1"/>
    <property type="molecule type" value="Genomic_DNA"/>
</dbReference>
<evidence type="ECO:0000313" key="2">
    <source>
        <dbReference type="EMBL" id="GMH54656.1"/>
    </source>
</evidence>
<dbReference type="PANTHER" id="PTHR12436">
    <property type="entry name" value="80 KDA MCM3-ASSOCIATED PROTEIN"/>
    <property type="match status" value="1"/>
</dbReference>
<dbReference type="AlphaFoldDB" id="A0A9W6ZMC7"/>
<protein>
    <recommendedName>
        <fullName evidence="1">SAC3/GANP/THP3 conserved domain-containing protein</fullName>
    </recommendedName>
</protein>
<organism evidence="2 3">
    <name type="scientific">Triparma strigata</name>
    <dbReference type="NCBI Taxonomy" id="1606541"/>
    <lineage>
        <taxon>Eukaryota</taxon>
        <taxon>Sar</taxon>
        <taxon>Stramenopiles</taxon>
        <taxon>Ochrophyta</taxon>
        <taxon>Bolidophyceae</taxon>
        <taxon>Parmales</taxon>
        <taxon>Triparmaceae</taxon>
        <taxon>Triparma</taxon>
    </lineage>
</organism>
<dbReference type="Gene3D" id="1.25.40.990">
    <property type="match status" value="1"/>
</dbReference>
<feature type="domain" description="SAC3/GANP/THP3 conserved" evidence="1">
    <location>
        <begin position="1"/>
        <end position="285"/>
    </location>
</feature>
<gene>
    <name evidence="2" type="ORF">TrST_g5672</name>
</gene>
<comment type="caution">
    <text evidence="2">The sequence shown here is derived from an EMBL/GenBank/DDBJ whole genome shotgun (WGS) entry which is preliminary data.</text>
</comment>
<accession>A0A9W6ZMC7</accession>
<dbReference type="InterPro" id="IPR005062">
    <property type="entry name" value="SAC3/GANP/THP3_conserved"/>
</dbReference>
<proteinExistence type="predicted"/>
<keyword evidence="3" id="KW-1185">Reference proteome</keyword>
<dbReference type="Pfam" id="PF03399">
    <property type="entry name" value="SAC3_GANP"/>
    <property type="match status" value="1"/>
</dbReference>
<dbReference type="Proteomes" id="UP001165085">
    <property type="component" value="Unassembled WGS sequence"/>
</dbReference>
<dbReference type="InterPro" id="IPR045107">
    <property type="entry name" value="SAC3/GANP/THP3"/>
</dbReference>
<dbReference type="GO" id="GO:0070390">
    <property type="term" value="C:transcription export complex 2"/>
    <property type="evidence" value="ECO:0007669"/>
    <property type="project" value="TreeGrafter"/>
</dbReference>
<sequence length="343" mass="39610">MCSLAEASFRRSTLELSFYESTVDTRSLNSRERMYDSNKCVKKYRRSAAGGVKRFDGDVRSYNDLMITLEYLCSLMVFESNCFYNVEEFVQDRIRGVNVELVQERIRGGEVLRKGYRMSVFSGYVLTGHKNYVQKFNEEQKGRCLNMLMDVDEGDEVMSFRGLTMLKEYVFTGKRGDVEGIVKGSFEGKGKVKFVIDLGEAWEEGNYRRFLKLITEADPSDPWTYLMKFIMSQCLGNVRMTILKCSNKAYGKGEKVLGEEMARLLFMKNGETAIKFAEEAGLSISEDRRHVVMKVQPVLEDKNLECRRDDDFVFGDLKDEILGGEDVDKVRLLKPEFVQWLLH</sequence>
<name>A0A9W6ZMC7_9STRA</name>
<reference evidence="3" key="1">
    <citation type="journal article" date="2023" name="Commun. Biol.">
        <title>Genome analysis of Parmales, the sister group of diatoms, reveals the evolutionary specialization of diatoms from phago-mixotrophs to photoautotrophs.</title>
        <authorList>
            <person name="Ban H."/>
            <person name="Sato S."/>
            <person name="Yoshikawa S."/>
            <person name="Yamada K."/>
            <person name="Nakamura Y."/>
            <person name="Ichinomiya M."/>
            <person name="Sato N."/>
            <person name="Blanc-Mathieu R."/>
            <person name="Endo H."/>
            <person name="Kuwata A."/>
            <person name="Ogata H."/>
        </authorList>
    </citation>
    <scope>NUCLEOTIDE SEQUENCE [LARGE SCALE GENOMIC DNA]</scope>
    <source>
        <strain evidence="3">NIES 3701</strain>
    </source>
</reference>